<feature type="compositionally biased region" description="Polar residues" evidence="1">
    <location>
        <begin position="34"/>
        <end position="46"/>
    </location>
</feature>
<feature type="region of interest" description="Disordered" evidence="1">
    <location>
        <begin position="324"/>
        <end position="347"/>
    </location>
</feature>
<evidence type="ECO:0000313" key="3">
    <source>
        <dbReference type="Proteomes" id="UP000235392"/>
    </source>
</evidence>
<feature type="region of interest" description="Disordered" evidence="1">
    <location>
        <begin position="248"/>
        <end position="268"/>
    </location>
</feature>
<proteinExistence type="predicted"/>
<dbReference type="EMBL" id="PGCI01000713">
    <property type="protein sequence ID" value="PLW19521.1"/>
    <property type="molecule type" value="Genomic_DNA"/>
</dbReference>
<gene>
    <name evidence="2" type="ORF">PCASD_18940</name>
</gene>
<dbReference type="AlphaFoldDB" id="A0A2N5T1Z8"/>
<feature type="compositionally biased region" description="Polar residues" evidence="1">
    <location>
        <begin position="16"/>
        <end position="27"/>
    </location>
</feature>
<evidence type="ECO:0000313" key="2">
    <source>
        <dbReference type="EMBL" id="PLW19521.1"/>
    </source>
</evidence>
<dbReference type="Proteomes" id="UP000235392">
    <property type="component" value="Unassembled WGS sequence"/>
</dbReference>
<feature type="compositionally biased region" description="Polar residues" evidence="1">
    <location>
        <begin position="248"/>
        <end position="266"/>
    </location>
</feature>
<organism evidence="2 3">
    <name type="scientific">Puccinia coronata f. sp. avenae</name>
    <dbReference type="NCBI Taxonomy" id="200324"/>
    <lineage>
        <taxon>Eukaryota</taxon>
        <taxon>Fungi</taxon>
        <taxon>Dikarya</taxon>
        <taxon>Basidiomycota</taxon>
        <taxon>Pucciniomycotina</taxon>
        <taxon>Pucciniomycetes</taxon>
        <taxon>Pucciniales</taxon>
        <taxon>Pucciniaceae</taxon>
        <taxon>Puccinia</taxon>
    </lineage>
</organism>
<evidence type="ECO:0000256" key="1">
    <source>
        <dbReference type="SAM" id="MobiDB-lite"/>
    </source>
</evidence>
<name>A0A2N5T1Z8_9BASI</name>
<comment type="caution">
    <text evidence="2">The sequence shown here is derived from an EMBL/GenBank/DDBJ whole genome shotgun (WGS) entry which is preliminary data.</text>
</comment>
<feature type="region of interest" description="Disordered" evidence="1">
    <location>
        <begin position="1"/>
        <end position="46"/>
    </location>
</feature>
<sequence length="426" mass="46920">MQEPSNAKLEVPGSTPGASATHSQTPSVDPPHRTPTSNNSSTGAATQESIRIMNQSVPSGHVDLQHFKTSNGPTFTGPFHLIEPFLNWIKAMEIFFMTKGIFHDTDRIAIVGNLIRETNTLAFYTSKTNSLGQMSWITFKELLFGFALPPLWQTTLKLKLQDLQMTDSESFSHFSTRGRTLMSMYNFNSRSPMTEWDLAEAMSIGLIPELKVLVDNFGKLLKEPFNYNQFEQRVALFYKGLAKKTPQRNQQVAPLSQPSAQPTKNPTSKEDVIWRIHAYLDSVGKCHYSKNTCGHAAGTCLGPLERMFIDIPPSFVTPPKPLDYKAPKARAPPLTTGQSAQAPAGRPANQAASVAAVAETDLFPKLDAASVLALAALDKELHLAEEERYITRQKPPRLIFKLHTNGGSLLGLIDTGAEINLISDDA</sequence>
<reference evidence="2 3" key="1">
    <citation type="submission" date="2017-11" db="EMBL/GenBank/DDBJ databases">
        <title>De novo assembly and phasing of dikaryotic genomes from two isolates of Puccinia coronata f. sp. avenae, the causal agent of oat crown rust.</title>
        <authorList>
            <person name="Miller M.E."/>
            <person name="Zhang Y."/>
            <person name="Omidvar V."/>
            <person name="Sperschneider J."/>
            <person name="Schwessinger B."/>
            <person name="Raley C."/>
            <person name="Palmer J.M."/>
            <person name="Garnica D."/>
            <person name="Upadhyaya N."/>
            <person name="Rathjen J."/>
            <person name="Taylor J.M."/>
            <person name="Park R.F."/>
            <person name="Dodds P.N."/>
            <person name="Hirsch C.D."/>
            <person name="Kianian S.F."/>
            <person name="Figueroa M."/>
        </authorList>
    </citation>
    <scope>NUCLEOTIDE SEQUENCE [LARGE SCALE GENOMIC DNA]</scope>
    <source>
        <strain evidence="2">12SD80</strain>
    </source>
</reference>
<accession>A0A2N5T1Z8</accession>
<protein>
    <submittedName>
        <fullName evidence="2">Uncharacterized protein</fullName>
    </submittedName>
</protein>